<dbReference type="EC" id="6.3.1.13" evidence="3"/>
<dbReference type="InterPro" id="IPR017812">
    <property type="entry name" value="Mycothiol_ligase_MshC"/>
</dbReference>
<evidence type="ECO:0000256" key="4">
    <source>
        <dbReference type="ARBA" id="ARBA00020068"/>
    </source>
</evidence>
<dbReference type="NCBIfam" id="TIGR03447">
    <property type="entry name" value="mycothiol_MshC"/>
    <property type="match status" value="1"/>
</dbReference>
<comment type="function">
    <text evidence="1">Catalyzes the ATP-dependent condensation of GlcN-Ins and L-cysteine to form L-Cys-GlcN-Ins.</text>
</comment>
<dbReference type="EMBL" id="CAEZSO010000062">
    <property type="protein sequence ID" value="CAB4541207.1"/>
    <property type="molecule type" value="Genomic_DNA"/>
</dbReference>
<evidence type="ECO:0000256" key="9">
    <source>
        <dbReference type="ARBA" id="ARBA00048350"/>
    </source>
</evidence>
<comment type="catalytic activity">
    <reaction evidence="9">
        <text>1D-myo-inositol 2-amino-2-deoxy-alpha-D-glucopyranoside + L-cysteine + ATP = 1D-myo-inositol 2-(L-cysteinylamino)-2-deoxy-alpha-D-glucopyranoside + AMP + diphosphate + H(+)</text>
        <dbReference type="Rhea" id="RHEA:26176"/>
        <dbReference type="ChEBI" id="CHEBI:15378"/>
        <dbReference type="ChEBI" id="CHEBI:30616"/>
        <dbReference type="ChEBI" id="CHEBI:33019"/>
        <dbReference type="ChEBI" id="CHEBI:35235"/>
        <dbReference type="ChEBI" id="CHEBI:58886"/>
        <dbReference type="ChEBI" id="CHEBI:58887"/>
        <dbReference type="ChEBI" id="CHEBI:456215"/>
        <dbReference type="EC" id="6.3.1.13"/>
    </reaction>
</comment>
<dbReference type="GO" id="GO:0005829">
    <property type="term" value="C:cytosol"/>
    <property type="evidence" value="ECO:0007669"/>
    <property type="project" value="TreeGrafter"/>
</dbReference>
<dbReference type="Gene3D" id="1.20.120.640">
    <property type="entry name" value="Anticodon-binding domain of a subclass of class I aminoacyl-tRNA synthetases"/>
    <property type="match status" value="1"/>
</dbReference>
<gene>
    <name evidence="11" type="ORF">UFOPK1446_00415</name>
</gene>
<dbReference type="GO" id="GO:0006423">
    <property type="term" value="P:cysteinyl-tRNA aminoacylation"/>
    <property type="evidence" value="ECO:0007669"/>
    <property type="project" value="TreeGrafter"/>
</dbReference>
<dbReference type="InterPro" id="IPR024909">
    <property type="entry name" value="Cys-tRNA/MSH_ligase"/>
</dbReference>
<dbReference type="PRINTS" id="PR00983">
    <property type="entry name" value="TRNASYNTHCYS"/>
</dbReference>
<evidence type="ECO:0000313" key="11">
    <source>
        <dbReference type="EMBL" id="CAB4541207.1"/>
    </source>
</evidence>
<evidence type="ECO:0000256" key="5">
    <source>
        <dbReference type="ARBA" id="ARBA00022598"/>
    </source>
</evidence>
<comment type="similarity">
    <text evidence="2">Belongs to the class-I aminoacyl-tRNA synthetase family. MshC subfamily.</text>
</comment>
<keyword evidence="7" id="KW-0067">ATP-binding</keyword>
<reference evidence="11" key="1">
    <citation type="submission" date="2020-05" db="EMBL/GenBank/DDBJ databases">
        <authorList>
            <person name="Chiriac C."/>
            <person name="Salcher M."/>
            <person name="Ghai R."/>
            <person name="Kavagutti S V."/>
        </authorList>
    </citation>
    <scope>NUCLEOTIDE SEQUENCE</scope>
</reference>
<dbReference type="InterPro" id="IPR014729">
    <property type="entry name" value="Rossmann-like_a/b/a_fold"/>
</dbReference>
<evidence type="ECO:0000256" key="1">
    <source>
        <dbReference type="ARBA" id="ARBA00003679"/>
    </source>
</evidence>
<dbReference type="GO" id="GO:0035446">
    <property type="term" value="F:cysteine-glucosaminylinositol ligase activity"/>
    <property type="evidence" value="ECO:0007669"/>
    <property type="project" value="UniProtKB-EC"/>
</dbReference>
<evidence type="ECO:0000256" key="6">
    <source>
        <dbReference type="ARBA" id="ARBA00022741"/>
    </source>
</evidence>
<sequence>MLSWAESIVPVVPGDDDQPVLLFDTAQGAMVNLLDHVAQGEAFRLYVCGITPYDAAHLGHASTYLAFDLVQRTVRDAGLPVRYVQNVTDVDDPLLERALMTGDHWSELAEREIQRFREDMQALRVLPPDEFIGVVESIPDVVRLIEQLKDANAAYQVEQDWYFDLSTASGFASVTDADRDTMIAVFGERGGDPQRPGKRDALDPLLWMAARGDDPRWETSLGSGRPGWHIECVAIAAGGLGAAFDLQGGGSDLTFPHHHMCSALGHAVTGEPFATHYAHTGMVALDGEKMSKSKGNLEFVSRLRQGGADPMAIRLALIAQHYRSDWEWTAQHLTDATSKLALWREGVARSSAPDASTFIDRIRSALRTDLNSPFALEVMDEWVSATGESVGAGQQMASAIDALLGVDLT</sequence>
<proteinExistence type="inferred from homology"/>
<evidence type="ECO:0000256" key="7">
    <source>
        <dbReference type="ARBA" id="ARBA00022840"/>
    </source>
</evidence>
<dbReference type="GO" id="GO:0005524">
    <property type="term" value="F:ATP binding"/>
    <property type="evidence" value="ECO:0007669"/>
    <property type="project" value="UniProtKB-KW"/>
</dbReference>
<accession>A0A6J6BRC0</accession>
<protein>
    <recommendedName>
        <fullName evidence="4">L-cysteine:1D-myo-inositol 2-amino-2-deoxy-alpha-D-glucopyranoside ligase</fullName>
        <ecNumber evidence="3">6.3.1.13</ecNumber>
    </recommendedName>
    <alternativeName>
        <fullName evidence="8">Mycothiol ligase</fullName>
    </alternativeName>
</protein>
<evidence type="ECO:0000256" key="3">
    <source>
        <dbReference type="ARBA" id="ARBA00012088"/>
    </source>
</evidence>
<evidence type="ECO:0000259" key="10">
    <source>
        <dbReference type="Pfam" id="PF01406"/>
    </source>
</evidence>
<evidence type="ECO:0000256" key="2">
    <source>
        <dbReference type="ARBA" id="ARBA00007723"/>
    </source>
</evidence>
<keyword evidence="5" id="KW-0436">Ligase</keyword>
<dbReference type="PANTHER" id="PTHR10890:SF3">
    <property type="entry name" value="CYSTEINE--TRNA LIGASE, CYTOPLASMIC"/>
    <property type="match status" value="1"/>
</dbReference>
<dbReference type="InterPro" id="IPR032678">
    <property type="entry name" value="tRNA-synt_1_cat_dom"/>
</dbReference>
<dbReference type="SUPFAM" id="SSF52374">
    <property type="entry name" value="Nucleotidylyl transferase"/>
    <property type="match status" value="1"/>
</dbReference>
<dbReference type="Pfam" id="PF01406">
    <property type="entry name" value="tRNA-synt_1e"/>
    <property type="match status" value="1"/>
</dbReference>
<dbReference type="GO" id="GO:0010125">
    <property type="term" value="P:mycothiol biosynthetic process"/>
    <property type="evidence" value="ECO:0007669"/>
    <property type="project" value="InterPro"/>
</dbReference>
<keyword evidence="6" id="KW-0547">Nucleotide-binding</keyword>
<evidence type="ECO:0000256" key="8">
    <source>
        <dbReference type="ARBA" id="ARBA00033376"/>
    </source>
</evidence>
<name>A0A6J6BRC0_9ZZZZ</name>
<dbReference type="GO" id="GO:0004817">
    <property type="term" value="F:cysteine-tRNA ligase activity"/>
    <property type="evidence" value="ECO:0007669"/>
    <property type="project" value="TreeGrafter"/>
</dbReference>
<organism evidence="11">
    <name type="scientific">freshwater metagenome</name>
    <dbReference type="NCBI Taxonomy" id="449393"/>
    <lineage>
        <taxon>unclassified sequences</taxon>
        <taxon>metagenomes</taxon>
        <taxon>ecological metagenomes</taxon>
    </lineage>
</organism>
<dbReference type="PANTHER" id="PTHR10890">
    <property type="entry name" value="CYSTEINYL-TRNA SYNTHETASE"/>
    <property type="match status" value="1"/>
</dbReference>
<dbReference type="AlphaFoldDB" id="A0A6J6BRC0"/>
<dbReference type="Gene3D" id="3.40.50.620">
    <property type="entry name" value="HUPs"/>
    <property type="match status" value="1"/>
</dbReference>
<feature type="domain" description="tRNA synthetases class I catalytic" evidence="10">
    <location>
        <begin position="41"/>
        <end position="337"/>
    </location>
</feature>